<accession>A0A372M0X3</accession>
<keyword evidence="2" id="KW-1185">Reference proteome</keyword>
<dbReference type="InterPro" id="IPR012348">
    <property type="entry name" value="RNR-like"/>
</dbReference>
<evidence type="ECO:0000313" key="2">
    <source>
        <dbReference type="Proteomes" id="UP000263094"/>
    </source>
</evidence>
<protein>
    <submittedName>
        <fullName evidence="1">Diiron oxygenase</fullName>
    </submittedName>
</protein>
<dbReference type="SUPFAM" id="SSF47240">
    <property type="entry name" value="Ferritin-like"/>
    <property type="match status" value="1"/>
</dbReference>
<proteinExistence type="predicted"/>
<comment type="caution">
    <text evidence="1">The sequence shown here is derived from an EMBL/GenBank/DDBJ whole genome shotgun (WGS) entry which is preliminary data.</text>
</comment>
<name>A0A372M0X3_9ACTN</name>
<dbReference type="EMBL" id="QUAK01000119">
    <property type="protein sequence ID" value="RFU84541.1"/>
    <property type="molecule type" value="Genomic_DNA"/>
</dbReference>
<gene>
    <name evidence="1" type="ORF">DY218_22080</name>
</gene>
<dbReference type="Pfam" id="PF11583">
    <property type="entry name" value="AurF"/>
    <property type="match status" value="1"/>
</dbReference>
<dbReference type="OrthoDB" id="786532at2"/>
<dbReference type="InterPro" id="IPR025859">
    <property type="entry name" value="AurF/CmlI"/>
</dbReference>
<organism evidence="1 2">
    <name type="scientific">Streptomyces triticagri</name>
    <dbReference type="NCBI Taxonomy" id="2293568"/>
    <lineage>
        <taxon>Bacteria</taxon>
        <taxon>Bacillati</taxon>
        <taxon>Actinomycetota</taxon>
        <taxon>Actinomycetes</taxon>
        <taxon>Kitasatosporales</taxon>
        <taxon>Streptomycetaceae</taxon>
        <taxon>Streptomyces</taxon>
    </lineage>
</organism>
<dbReference type="RefSeq" id="WP_128557843.1">
    <property type="nucleotide sequence ID" value="NZ_QUAK01000119.1"/>
</dbReference>
<dbReference type="InterPro" id="IPR009078">
    <property type="entry name" value="Ferritin-like_SF"/>
</dbReference>
<evidence type="ECO:0000313" key="1">
    <source>
        <dbReference type="EMBL" id="RFU84541.1"/>
    </source>
</evidence>
<sequence>MARAVSSVPKAGDREKTAARLLASSARRFYDPEVDIDWDAPLAEGKHYLLPHRCSLYGTELWDRMSEDQRIELGRHEMANIAGVGLWFEILLMQLLLKAAYNGDATSRHIQYALTEVADECRHVTMFGRLVERLGCPPYGPRPYLHRMAKLLPTLAYGPAMYGSILVAEEVLDRLQREMANDDTVQPLLRMVNRIHVTEEARHVTFAREEVVRGMPRLGRAELHYQQYLIALVSFYVARSLIHPRAYAAVGLDPEEAYGTAHRNPHYQQTLRFGGERIMPFLDDVGLIGGPGMRLWRRAHLLE</sequence>
<dbReference type="Gene3D" id="1.10.620.20">
    <property type="entry name" value="Ribonucleotide Reductase, subunit A"/>
    <property type="match status" value="1"/>
</dbReference>
<dbReference type="GO" id="GO:0016491">
    <property type="term" value="F:oxidoreductase activity"/>
    <property type="evidence" value="ECO:0007669"/>
    <property type="project" value="InterPro"/>
</dbReference>
<dbReference type="AlphaFoldDB" id="A0A372M0X3"/>
<dbReference type="Proteomes" id="UP000263094">
    <property type="component" value="Unassembled WGS sequence"/>
</dbReference>
<reference evidence="1 2" key="1">
    <citation type="submission" date="2018-08" db="EMBL/GenBank/DDBJ databases">
        <title>Isolation, diversity and antifungal activity of Actinobacteria from wheat.</title>
        <authorList>
            <person name="Han C."/>
        </authorList>
    </citation>
    <scope>NUCLEOTIDE SEQUENCE [LARGE SCALE GENOMIC DNA]</scope>
    <source>
        <strain evidence="1 2">NEAU-YY421</strain>
    </source>
</reference>